<evidence type="ECO:0000313" key="2">
    <source>
        <dbReference type="EMBL" id="QBA64945.1"/>
    </source>
</evidence>
<dbReference type="AlphaFoldDB" id="A0A411EB39"/>
<reference evidence="2 3" key="1">
    <citation type="submission" date="2019-01" db="EMBL/GenBank/DDBJ databases">
        <title>Muriicola soli sp. nov., isolated from soil.</title>
        <authorList>
            <person name="Kang H.J."/>
            <person name="Kim S.B."/>
        </authorList>
    </citation>
    <scope>NUCLEOTIDE SEQUENCE [LARGE SCALE GENOMIC DNA]</scope>
    <source>
        <strain evidence="2 3">MMS17-SY002</strain>
    </source>
</reference>
<name>A0A411EB39_9FLAO</name>
<evidence type="ECO:0000259" key="1">
    <source>
        <dbReference type="Pfam" id="PF08885"/>
    </source>
</evidence>
<dbReference type="EMBL" id="CP035544">
    <property type="protein sequence ID" value="QBA64945.1"/>
    <property type="molecule type" value="Genomic_DNA"/>
</dbReference>
<dbReference type="OrthoDB" id="9807687at2"/>
<evidence type="ECO:0000313" key="3">
    <source>
        <dbReference type="Proteomes" id="UP000290889"/>
    </source>
</evidence>
<accession>A0A411EB39</accession>
<feature type="domain" description="GSCFA" evidence="1">
    <location>
        <begin position="21"/>
        <end position="259"/>
    </location>
</feature>
<dbReference type="RefSeq" id="WP_129605706.1">
    <property type="nucleotide sequence ID" value="NZ_CP035544.1"/>
</dbReference>
<keyword evidence="3" id="KW-1185">Reference proteome</keyword>
<proteinExistence type="predicted"/>
<dbReference type="KEGG" id="mur:EQY75_10650"/>
<organism evidence="2 3">
    <name type="scientific">Muriicola soli</name>
    <dbReference type="NCBI Taxonomy" id="2507538"/>
    <lineage>
        <taxon>Bacteria</taxon>
        <taxon>Pseudomonadati</taxon>
        <taxon>Bacteroidota</taxon>
        <taxon>Flavobacteriia</taxon>
        <taxon>Flavobacteriales</taxon>
        <taxon>Flavobacteriaceae</taxon>
        <taxon>Muriicola</taxon>
    </lineage>
</organism>
<protein>
    <submittedName>
        <fullName evidence="2">GSCFA domain-containing protein</fullName>
    </submittedName>
</protein>
<dbReference type="Proteomes" id="UP000290889">
    <property type="component" value="Chromosome"/>
</dbReference>
<sequence length="318" mass="36533">MDLQTQLPVVKAPNPISYQSKVLLLGSCFATHIAAKLAYYKFRSTVNPFGIIYHPQAISNLISRASEEKEFRREELFCHQELWHCFDVHSEMSKSDPDVLLSGLNSELKNLKELLHNATHLVITLGTAWGYTRKDNGMRVANCYKVARKEFNKVLSSPSNIQKDLIAIRAALYKINPEISIILTVSPVRHLKDGFVENQRSKAHLLCAVHELIDEFSSQAPFYFPSYELMMDELRDYRFYEADMVHPNSLAVDYIWEKFTSGCIDQKALTTMRSVEEIQKGLDHRPFNPDARAYKDFRVGLKAKIEALSLEYPFMDFG</sequence>
<dbReference type="Pfam" id="PF08885">
    <property type="entry name" value="GSCFA"/>
    <property type="match status" value="1"/>
</dbReference>
<dbReference type="InterPro" id="IPR014982">
    <property type="entry name" value="GSCFA"/>
</dbReference>
<gene>
    <name evidence="2" type="ORF">EQY75_10650</name>
</gene>